<feature type="transmembrane region" description="Helical" evidence="5">
    <location>
        <begin position="105"/>
        <end position="131"/>
    </location>
</feature>
<sequence>MDPMTLDVVATVLRILVAVVFVGMGINHFVPRSVRTMAAMIPPRLRREGVLSPRMLVYLTGVCEIAGGLGLLFPPTRLAAGIALVVFLACVFPANAYAARHPDRFGVFAIPLVPRLLGQMVLAALVLFVAIA</sequence>
<keyword evidence="2 5" id="KW-0812">Transmembrane</keyword>
<dbReference type="PANTHER" id="PTHR36974:SF1">
    <property type="entry name" value="DOXX FAMILY MEMBRANE PROTEIN"/>
    <property type="match status" value="1"/>
</dbReference>
<keyword evidence="4 5" id="KW-0472">Membrane</keyword>
<comment type="subcellular location">
    <subcellularLocation>
        <location evidence="1">Membrane</location>
        <topology evidence="1">Multi-pass membrane protein</topology>
    </subcellularLocation>
</comment>
<organism evidence="6">
    <name type="scientific">Herbiconiux sp. A18JL235</name>
    <dbReference type="NCBI Taxonomy" id="3152363"/>
    <lineage>
        <taxon>Bacteria</taxon>
        <taxon>Bacillati</taxon>
        <taxon>Actinomycetota</taxon>
        <taxon>Actinomycetes</taxon>
        <taxon>Micrococcales</taxon>
        <taxon>Microbacteriaceae</taxon>
        <taxon>Herbiconiux</taxon>
    </lineage>
</organism>
<dbReference type="EMBL" id="CP162511">
    <property type="protein sequence ID" value="XDI06602.1"/>
    <property type="molecule type" value="Genomic_DNA"/>
</dbReference>
<feature type="transmembrane region" description="Helical" evidence="5">
    <location>
        <begin position="78"/>
        <end position="98"/>
    </location>
</feature>
<gene>
    <name evidence="6" type="ORF">ABFY20_05750</name>
</gene>
<evidence type="ECO:0000313" key="6">
    <source>
        <dbReference type="EMBL" id="XDI06602.1"/>
    </source>
</evidence>
<evidence type="ECO:0000256" key="5">
    <source>
        <dbReference type="SAM" id="Phobius"/>
    </source>
</evidence>
<dbReference type="AlphaFoldDB" id="A0AB39BKJ6"/>
<proteinExistence type="predicted"/>
<evidence type="ECO:0000256" key="1">
    <source>
        <dbReference type="ARBA" id="ARBA00004141"/>
    </source>
</evidence>
<dbReference type="PANTHER" id="PTHR36974">
    <property type="entry name" value="MEMBRANE PROTEIN-RELATED"/>
    <property type="match status" value="1"/>
</dbReference>
<keyword evidence="3 5" id="KW-1133">Transmembrane helix</keyword>
<dbReference type="Pfam" id="PF07681">
    <property type="entry name" value="DoxX"/>
    <property type="match status" value="1"/>
</dbReference>
<accession>A0AB39BKJ6</accession>
<dbReference type="RefSeq" id="WP_368498981.1">
    <property type="nucleotide sequence ID" value="NZ_CP162511.1"/>
</dbReference>
<dbReference type="InterPro" id="IPR032808">
    <property type="entry name" value="DoxX"/>
</dbReference>
<feature type="transmembrane region" description="Helical" evidence="5">
    <location>
        <begin position="12"/>
        <end position="30"/>
    </location>
</feature>
<feature type="transmembrane region" description="Helical" evidence="5">
    <location>
        <begin position="51"/>
        <end position="72"/>
    </location>
</feature>
<name>A0AB39BKJ6_9MICO</name>
<reference evidence="6" key="1">
    <citation type="submission" date="2024-05" db="EMBL/GenBank/DDBJ databases">
        <title>Herbiconiux sp. A18JL235.</title>
        <authorList>
            <person name="Zhang G."/>
        </authorList>
    </citation>
    <scope>NUCLEOTIDE SEQUENCE</scope>
    <source>
        <strain evidence="6">A18JL235</strain>
    </source>
</reference>
<evidence type="ECO:0000256" key="4">
    <source>
        <dbReference type="ARBA" id="ARBA00023136"/>
    </source>
</evidence>
<protein>
    <submittedName>
        <fullName evidence="6">DoxX family membrane protein</fullName>
    </submittedName>
</protein>
<evidence type="ECO:0000256" key="3">
    <source>
        <dbReference type="ARBA" id="ARBA00022989"/>
    </source>
</evidence>
<evidence type="ECO:0000256" key="2">
    <source>
        <dbReference type="ARBA" id="ARBA00022692"/>
    </source>
</evidence>
<dbReference type="GO" id="GO:0016020">
    <property type="term" value="C:membrane"/>
    <property type="evidence" value="ECO:0007669"/>
    <property type="project" value="UniProtKB-SubCell"/>
</dbReference>